<organism evidence="1 2">
    <name type="scientific">Catharanthus roseus</name>
    <name type="common">Madagascar periwinkle</name>
    <name type="synonym">Vinca rosea</name>
    <dbReference type="NCBI Taxonomy" id="4058"/>
    <lineage>
        <taxon>Eukaryota</taxon>
        <taxon>Viridiplantae</taxon>
        <taxon>Streptophyta</taxon>
        <taxon>Embryophyta</taxon>
        <taxon>Tracheophyta</taxon>
        <taxon>Spermatophyta</taxon>
        <taxon>Magnoliopsida</taxon>
        <taxon>eudicotyledons</taxon>
        <taxon>Gunneridae</taxon>
        <taxon>Pentapetalae</taxon>
        <taxon>asterids</taxon>
        <taxon>lamiids</taxon>
        <taxon>Gentianales</taxon>
        <taxon>Apocynaceae</taxon>
        <taxon>Rauvolfioideae</taxon>
        <taxon>Vinceae</taxon>
        <taxon>Catharanthinae</taxon>
        <taxon>Catharanthus</taxon>
    </lineage>
</organism>
<sequence>MMTSMLQGVDDMASVVIREPPSSPSQIAAVMKKVQTIILRCMVSIRGTLGCTPSQHDVQATFPVQPSRRHPREHVPDRGARGFGFDARSQTLPSGSGTSQIPPAPSSGFTAFQSPHPPAYGFGRFRAPSPPGTTGASTPHQPISQASSSDEEEGQDALGRGHRVGKKTIRFTPSDWP</sequence>
<protein>
    <submittedName>
        <fullName evidence="1">Uncharacterized protein</fullName>
    </submittedName>
</protein>
<accession>A0ACC0BRI4</accession>
<evidence type="ECO:0000313" key="1">
    <source>
        <dbReference type="EMBL" id="KAI5675206.1"/>
    </source>
</evidence>
<gene>
    <name evidence="1" type="ORF">M9H77_06156</name>
</gene>
<proteinExistence type="predicted"/>
<name>A0ACC0BRI4_CATRO</name>
<comment type="caution">
    <text evidence="1">The sequence shown here is derived from an EMBL/GenBank/DDBJ whole genome shotgun (WGS) entry which is preliminary data.</text>
</comment>
<dbReference type="EMBL" id="CM044702">
    <property type="protein sequence ID" value="KAI5675206.1"/>
    <property type="molecule type" value="Genomic_DNA"/>
</dbReference>
<evidence type="ECO:0000313" key="2">
    <source>
        <dbReference type="Proteomes" id="UP001060085"/>
    </source>
</evidence>
<keyword evidence="2" id="KW-1185">Reference proteome</keyword>
<dbReference type="Proteomes" id="UP001060085">
    <property type="component" value="Linkage Group LG02"/>
</dbReference>
<reference evidence="2" key="1">
    <citation type="journal article" date="2023" name="Nat. Plants">
        <title>Single-cell RNA sequencing provides a high-resolution roadmap for understanding the multicellular compartmentation of specialized metabolism.</title>
        <authorList>
            <person name="Sun S."/>
            <person name="Shen X."/>
            <person name="Li Y."/>
            <person name="Li Y."/>
            <person name="Wang S."/>
            <person name="Li R."/>
            <person name="Zhang H."/>
            <person name="Shen G."/>
            <person name="Guo B."/>
            <person name="Wei J."/>
            <person name="Xu J."/>
            <person name="St-Pierre B."/>
            <person name="Chen S."/>
            <person name="Sun C."/>
        </authorList>
    </citation>
    <scope>NUCLEOTIDE SEQUENCE [LARGE SCALE GENOMIC DNA]</scope>
</reference>